<proteinExistence type="inferred from homology"/>
<dbReference type="EMBL" id="JAOQKJ010000022">
    <property type="protein sequence ID" value="MCU6745960.1"/>
    <property type="molecule type" value="Genomic_DNA"/>
</dbReference>
<dbReference type="InterPro" id="IPR025720">
    <property type="entry name" value="RibU"/>
</dbReference>
<dbReference type="InterPro" id="IPR024529">
    <property type="entry name" value="ECF_trnsprt_substrate-spec"/>
</dbReference>
<comment type="caution">
    <text evidence="9">The sequence shown here is derived from an EMBL/GenBank/DDBJ whole genome shotgun (WGS) entry which is preliminary data.</text>
</comment>
<dbReference type="PANTHER" id="PTHR38438">
    <property type="entry name" value="RIBOFLAVIN TRANSPORTER RIBU"/>
    <property type="match status" value="1"/>
</dbReference>
<feature type="transmembrane region" description="Helical" evidence="8">
    <location>
        <begin position="151"/>
        <end position="176"/>
    </location>
</feature>
<feature type="transmembrane region" description="Helical" evidence="8">
    <location>
        <begin position="123"/>
        <end position="145"/>
    </location>
</feature>
<comment type="similarity">
    <text evidence="2">Belongs to the prokaryotic riboflavin transporter (P-RFT) (TC 2.A.87) family.</text>
</comment>
<sequence>MNNGLWTSVKDNVVFVLVSVGIAAALMLIAYAAEKAIKKRNHDTERVLSTRKIAMIGVFSAIAAVLMLFEFPLPFAPSFYELDFSEIPALVGTFAFGPVAGVMIEFVKILLKLLMKGTSTAFVGDLANFVVGCSFILPASIIYLFKKTRKTAIIGSVTGTLIMTVFGTAFNAIYLLPAFSKLYGLPLDAIVQMGNAVNGNINSIVTLVVFAVAPMNLLKGGSVSLVTMLIYKKLSPILKSAAISGKTEHVKQVETVK</sequence>
<keyword evidence="4" id="KW-1003">Cell membrane</keyword>
<evidence type="ECO:0000256" key="3">
    <source>
        <dbReference type="ARBA" id="ARBA00022448"/>
    </source>
</evidence>
<comment type="subcellular location">
    <subcellularLocation>
        <location evidence="1">Cell membrane</location>
        <topology evidence="1">Multi-pass membrane protein</topology>
    </subcellularLocation>
</comment>
<keyword evidence="6 8" id="KW-1133">Transmembrane helix</keyword>
<keyword evidence="5 8" id="KW-0812">Transmembrane</keyword>
<protein>
    <submittedName>
        <fullName evidence="9">ECF transporter S component</fullName>
    </submittedName>
</protein>
<feature type="transmembrane region" description="Helical" evidence="8">
    <location>
        <begin position="53"/>
        <end position="75"/>
    </location>
</feature>
<organism evidence="9 10">
    <name type="scientific">Suilimivivens aceti</name>
    <dbReference type="NCBI Taxonomy" id="2981774"/>
    <lineage>
        <taxon>Bacteria</taxon>
        <taxon>Bacillati</taxon>
        <taxon>Bacillota</taxon>
        <taxon>Clostridia</taxon>
        <taxon>Lachnospirales</taxon>
        <taxon>Lachnospiraceae</taxon>
        <taxon>Suilimivivens</taxon>
    </lineage>
</organism>
<evidence type="ECO:0000256" key="5">
    <source>
        <dbReference type="ARBA" id="ARBA00022692"/>
    </source>
</evidence>
<name>A0ABT2T6S7_9FIRM</name>
<dbReference type="Proteomes" id="UP001652432">
    <property type="component" value="Unassembled WGS sequence"/>
</dbReference>
<evidence type="ECO:0000256" key="4">
    <source>
        <dbReference type="ARBA" id="ARBA00022475"/>
    </source>
</evidence>
<accession>A0ABT2T6S7</accession>
<dbReference type="PANTHER" id="PTHR38438:SF1">
    <property type="entry name" value="RIBOFLAVIN TRANSPORTER RIBU"/>
    <property type="match status" value="1"/>
</dbReference>
<feature type="transmembrane region" description="Helical" evidence="8">
    <location>
        <begin position="87"/>
        <end position="111"/>
    </location>
</feature>
<dbReference type="Gene3D" id="1.10.1760.20">
    <property type="match status" value="1"/>
</dbReference>
<evidence type="ECO:0000256" key="2">
    <source>
        <dbReference type="ARBA" id="ARBA00005540"/>
    </source>
</evidence>
<reference evidence="9 10" key="1">
    <citation type="journal article" date="2021" name="ISME Commun">
        <title>Automated analysis of genomic sequences facilitates high-throughput and comprehensive description of bacteria.</title>
        <authorList>
            <person name="Hitch T.C.A."/>
        </authorList>
    </citation>
    <scope>NUCLEOTIDE SEQUENCE [LARGE SCALE GENOMIC DNA]</scope>
    <source>
        <strain evidence="9 10">Sanger_18</strain>
    </source>
</reference>
<evidence type="ECO:0000256" key="1">
    <source>
        <dbReference type="ARBA" id="ARBA00004651"/>
    </source>
</evidence>
<evidence type="ECO:0000256" key="6">
    <source>
        <dbReference type="ARBA" id="ARBA00022989"/>
    </source>
</evidence>
<gene>
    <name evidence="9" type="ORF">OCV77_15940</name>
</gene>
<feature type="transmembrane region" description="Helical" evidence="8">
    <location>
        <begin position="12"/>
        <end position="33"/>
    </location>
</feature>
<keyword evidence="7 8" id="KW-0472">Membrane</keyword>
<keyword evidence="10" id="KW-1185">Reference proteome</keyword>
<evidence type="ECO:0000256" key="8">
    <source>
        <dbReference type="SAM" id="Phobius"/>
    </source>
</evidence>
<dbReference type="Pfam" id="PF12822">
    <property type="entry name" value="ECF_trnsprt"/>
    <property type="match status" value="1"/>
</dbReference>
<keyword evidence="3" id="KW-0813">Transport</keyword>
<evidence type="ECO:0000256" key="7">
    <source>
        <dbReference type="ARBA" id="ARBA00023136"/>
    </source>
</evidence>
<evidence type="ECO:0000313" key="10">
    <source>
        <dbReference type="Proteomes" id="UP001652432"/>
    </source>
</evidence>
<evidence type="ECO:0000313" key="9">
    <source>
        <dbReference type="EMBL" id="MCU6745960.1"/>
    </source>
</evidence>
<dbReference type="RefSeq" id="WP_262575962.1">
    <property type="nucleotide sequence ID" value="NZ_JAOQKJ010000022.1"/>
</dbReference>